<name>A0A1I2LB93_9ACTN</name>
<feature type="region of interest" description="Disordered" evidence="1">
    <location>
        <begin position="384"/>
        <end position="679"/>
    </location>
</feature>
<feature type="region of interest" description="Disordered" evidence="1">
    <location>
        <begin position="1"/>
        <end position="58"/>
    </location>
</feature>
<keyword evidence="3" id="KW-1185">Reference proteome</keyword>
<organism evidence="2 3">
    <name type="scientific">Actinoplanes philippinensis</name>
    <dbReference type="NCBI Taxonomy" id="35752"/>
    <lineage>
        <taxon>Bacteria</taxon>
        <taxon>Bacillati</taxon>
        <taxon>Actinomycetota</taxon>
        <taxon>Actinomycetes</taxon>
        <taxon>Micromonosporales</taxon>
        <taxon>Micromonosporaceae</taxon>
        <taxon>Actinoplanes</taxon>
    </lineage>
</organism>
<accession>A0A1I2LB93</accession>
<evidence type="ECO:0000313" key="3">
    <source>
        <dbReference type="Proteomes" id="UP000199645"/>
    </source>
</evidence>
<protein>
    <submittedName>
        <fullName evidence="2">Uncharacterized protein</fullName>
    </submittedName>
</protein>
<feature type="compositionally biased region" description="Low complexity" evidence="1">
    <location>
        <begin position="403"/>
        <end position="412"/>
    </location>
</feature>
<feature type="compositionally biased region" description="Pro residues" evidence="1">
    <location>
        <begin position="504"/>
        <end position="553"/>
    </location>
</feature>
<evidence type="ECO:0000256" key="1">
    <source>
        <dbReference type="SAM" id="MobiDB-lite"/>
    </source>
</evidence>
<evidence type="ECO:0000313" key="2">
    <source>
        <dbReference type="EMBL" id="SFF76495.1"/>
    </source>
</evidence>
<feature type="compositionally biased region" description="Low complexity" evidence="1">
    <location>
        <begin position="493"/>
        <end position="503"/>
    </location>
</feature>
<gene>
    <name evidence="2" type="ORF">SAMN05421541_12115</name>
</gene>
<dbReference type="Proteomes" id="UP000199645">
    <property type="component" value="Unassembled WGS sequence"/>
</dbReference>
<dbReference type="PRINTS" id="PR01217">
    <property type="entry name" value="PRICHEXTENSN"/>
</dbReference>
<dbReference type="STRING" id="35752.SAMN05421541_12115"/>
<dbReference type="AlphaFoldDB" id="A0A1I2LB93"/>
<feature type="compositionally biased region" description="Pro residues" evidence="1">
    <location>
        <begin position="563"/>
        <end position="617"/>
    </location>
</feature>
<feature type="compositionally biased region" description="Pro residues" evidence="1">
    <location>
        <begin position="415"/>
        <end position="445"/>
    </location>
</feature>
<sequence length="679" mass="71392">MFRGYRQRSESRPAQSRRSVPLTGPGASSRDSTAPETVDGSPAGRPLRDSPSEPVRATGLGSSLAAWLQRNRERPGGAAEDPRIFELLRAVGADEVREHRLEVESRPDRTYPRRWPDGRRADPVRLDYHGVGLLQAATPAHHGIRAHGPGLLQAATPAHDEIRTRGLGLMFPAHTVHARASTAVVVGNDCELTRADHVHIRQAVIADDDALRSPRVRRVLARAVPGRDNTRVARTLRSTLSRLAERPSDNGPARATCTAEIHDCESVQLGDDAMTRLDSRYVVERTVIPAGALLAGSEDLARRYVALVTAETADPATLASFLCALVGAAENTEDDNLLGYADGLPHRPATLLGLFGLTSIDDMTSIMIGTGDEPHTELDLTTARPAVDDSPAGRLTQPPPAVTTPLAPATGTRPTVPPPVSEPLYRPPAASPPRPAPAAPHPPSRPSATPAPHAPPPDLPTAGETAPPPRPEPGGAKRPQASGRTVQSPWDASPPSFLARRAAPPSPPASSPSPPASSPSPPSARPAPAPPASRRPTPQPRTTPPTPWPPDQPSPATSRTTPQPHPNPPTYAQPGQFPPATPRPAPQPRPAPLTPSSPDQPAPATPHSTPQPRPAPSLPDRLAPATPHSTPQPRPTPSPPDQLAPATPHSTPQPRPTLLDSSPPGECPSASPPSGTVPD</sequence>
<feature type="compositionally biased region" description="Pro residues" evidence="1">
    <location>
        <begin position="630"/>
        <end position="642"/>
    </location>
</feature>
<reference evidence="2 3" key="1">
    <citation type="submission" date="2016-10" db="EMBL/GenBank/DDBJ databases">
        <authorList>
            <person name="de Groot N.N."/>
        </authorList>
    </citation>
    <scope>NUCLEOTIDE SEQUENCE [LARGE SCALE GENOMIC DNA]</scope>
    <source>
        <strain evidence="2 3">DSM 43019</strain>
    </source>
</reference>
<dbReference type="EMBL" id="FONV01000021">
    <property type="protein sequence ID" value="SFF76495.1"/>
    <property type="molecule type" value="Genomic_DNA"/>
</dbReference>
<proteinExistence type="predicted"/>